<dbReference type="EMBL" id="QJJR01000004">
    <property type="protein sequence ID" value="PXW91624.1"/>
    <property type="molecule type" value="Genomic_DNA"/>
</dbReference>
<dbReference type="RefSeq" id="WP_110250926.1">
    <property type="nucleotide sequence ID" value="NZ_QJJR01000004.1"/>
</dbReference>
<feature type="compositionally biased region" description="Basic and acidic residues" evidence="1">
    <location>
        <begin position="26"/>
        <end position="38"/>
    </location>
</feature>
<comment type="caution">
    <text evidence="2">The sequence shown here is derived from an EMBL/GenBank/DDBJ whole genome shotgun (WGS) entry which is preliminary data.</text>
</comment>
<proteinExistence type="predicted"/>
<reference evidence="2 3" key="1">
    <citation type="submission" date="2018-05" db="EMBL/GenBank/DDBJ databases">
        <title>Genomic Encyclopedia of Type Strains, Phase IV (KMG-IV): sequencing the most valuable type-strain genomes for metagenomic binning, comparative biology and taxonomic classification.</title>
        <authorList>
            <person name="Goeker M."/>
        </authorList>
    </citation>
    <scope>NUCLEOTIDE SEQUENCE [LARGE SCALE GENOMIC DNA]</scope>
    <source>
        <strain evidence="2 3">DSM 22440</strain>
    </source>
</reference>
<sequence>MEDVLIPLITFLLVIGSSVFKSKSNQSKEDQRRSEQRPKQTPTVSNPNPGRVDPIRGEAETEMVMPDGDHQDQLERLRESLNLQSEQKQAQKNSQAKKIERRTPLKSRTNKKRKTANSSQPLKKQLLRGGVRSSVVMAEVLSKPRAKRPYGRNNQI</sequence>
<feature type="compositionally biased region" description="Basic residues" evidence="1">
    <location>
        <begin position="104"/>
        <end position="115"/>
    </location>
</feature>
<accession>A0A2V3WEP8</accession>
<feature type="compositionally biased region" description="Polar residues" evidence="1">
    <location>
        <begin position="39"/>
        <end position="48"/>
    </location>
</feature>
<name>A0A2V3WEP8_9BACI</name>
<protein>
    <submittedName>
        <fullName evidence="2">Uncharacterized protein</fullName>
    </submittedName>
</protein>
<feature type="compositionally biased region" description="Low complexity" evidence="1">
    <location>
        <begin position="84"/>
        <end position="96"/>
    </location>
</feature>
<organism evidence="2 3">
    <name type="scientific">Streptohalobacillus salinus</name>
    <dbReference type="NCBI Taxonomy" id="621096"/>
    <lineage>
        <taxon>Bacteria</taxon>
        <taxon>Bacillati</taxon>
        <taxon>Bacillota</taxon>
        <taxon>Bacilli</taxon>
        <taxon>Bacillales</taxon>
        <taxon>Bacillaceae</taxon>
        <taxon>Streptohalobacillus</taxon>
    </lineage>
</organism>
<feature type="region of interest" description="Disordered" evidence="1">
    <location>
        <begin position="22"/>
        <end position="55"/>
    </location>
</feature>
<dbReference type="AlphaFoldDB" id="A0A2V3WEP8"/>
<dbReference type="OrthoDB" id="2692154at2"/>
<evidence type="ECO:0000313" key="2">
    <source>
        <dbReference type="EMBL" id="PXW91624.1"/>
    </source>
</evidence>
<gene>
    <name evidence="2" type="ORF">DES38_10450</name>
</gene>
<evidence type="ECO:0000313" key="3">
    <source>
        <dbReference type="Proteomes" id="UP000247922"/>
    </source>
</evidence>
<keyword evidence="3" id="KW-1185">Reference proteome</keyword>
<dbReference type="Proteomes" id="UP000247922">
    <property type="component" value="Unassembled WGS sequence"/>
</dbReference>
<evidence type="ECO:0000256" key="1">
    <source>
        <dbReference type="SAM" id="MobiDB-lite"/>
    </source>
</evidence>
<feature type="region of interest" description="Disordered" evidence="1">
    <location>
        <begin position="82"/>
        <end position="133"/>
    </location>
</feature>